<dbReference type="EMBL" id="SMFZ01000001">
    <property type="protein sequence ID" value="TCK27493.1"/>
    <property type="molecule type" value="Genomic_DNA"/>
</dbReference>
<keyword evidence="2" id="KW-0812">Transmembrane</keyword>
<keyword evidence="2" id="KW-1133">Transmembrane helix</keyword>
<dbReference type="RefSeq" id="WP_132426329.1">
    <property type="nucleotide sequence ID" value="NZ_SMFZ01000001.1"/>
</dbReference>
<feature type="transmembrane region" description="Helical" evidence="2">
    <location>
        <begin position="58"/>
        <end position="76"/>
    </location>
</feature>
<comment type="caution">
    <text evidence="3">The sequence shown here is derived from an EMBL/GenBank/DDBJ whole genome shotgun (WGS) entry which is preliminary data.</text>
</comment>
<name>A0A4R1I0T3_PSEEN</name>
<reference evidence="3 4" key="1">
    <citation type="submission" date="2019-03" db="EMBL/GenBank/DDBJ databases">
        <title>Sequencing the genomes of 1000 actinobacteria strains.</title>
        <authorList>
            <person name="Klenk H.-P."/>
        </authorList>
    </citation>
    <scope>NUCLEOTIDE SEQUENCE [LARGE SCALE GENOMIC DNA]</scope>
    <source>
        <strain evidence="3 4">DSM 44969</strain>
    </source>
</reference>
<proteinExistence type="predicted"/>
<accession>A0A4R1I0T3</accession>
<feature type="region of interest" description="Disordered" evidence="1">
    <location>
        <begin position="229"/>
        <end position="249"/>
    </location>
</feature>
<keyword evidence="2" id="KW-0472">Membrane</keyword>
<dbReference type="Proteomes" id="UP000295560">
    <property type="component" value="Unassembled WGS sequence"/>
</dbReference>
<protein>
    <submittedName>
        <fullName evidence="3">Uncharacterized protein</fullName>
    </submittedName>
</protein>
<dbReference type="OrthoDB" id="3574604at2"/>
<evidence type="ECO:0000256" key="1">
    <source>
        <dbReference type="SAM" id="MobiDB-lite"/>
    </source>
</evidence>
<evidence type="ECO:0000313" key="4">
    <source>
        <dbReference type="Proteomes" id="UP000295560"/>
    </source>
</evidence>
<feature type="transmembrane region" description="Helical" evidence="2">
    <location>
        <begin position="82"/>
        <end position="107"/>
    </location>
</feature>
<sequence length="270" mass="28868">MGEQWTTTSTPTLLRRNRPDDEGEAAAYRVYDPGLLAGRNLSLTAAGKTESPYDVAQGLGMIALLAGSAIVAPIVFSDGGFWSTALWVLAGSGAAFVVLMVLFFAFVRDPFEAYRRRHGQNASPFVEVDAADGSRAGTLCALAESITSTAAWRDGAIDPERLVPETLWSAVRLAARVADEQGRLADDERRGTSERVLEPSRTELAAARSDLEHIERNLREIGRIAREIDARPTGAAPGTVSGPTTRTAESAVAGTDAILAQSQALRDMLR</sequence>
<dbReference type="AlphaFoldDB" id="A0A4R1I0T3"/>
<evidence type="ECO:0000313" key="3">
    <source>
        <dbReference type="EMBL" id="TCK27493.1"/>
    </source>
</evidence>
<organism evidence="3 4">
    <name type="scientific">Pseudonocardia endophytica</name>
    <dbReference type="NCBI Taxonomy" id="401976"/>
    <lineage>
        <taxon>Bacteria</taxon>
        <taxon>Bacillati</taxon>
        <taxon>Actinomycetota</taxon>
        <taxon>Actinomycetes</taxon>
        <taxon>Pseudonocardiales</taxon>
        <taxon>Pseudonocardiaceae</taxon>
        <taxon>Pseudonocardia</taxon>
    </lineage>
</organism>
<evidence type="ECO:0000256" key="2">
    <source>
        <dbReference type="SAM" id="Phobius"/>
    </source>
</evidence>
<gene>
    <name evidence="3" type="ORF">EV378_3365</name>
</gene>
<keyword evidence="4" id="KW-1185">Reference proteome</keyword>